<dbReference type="Pfam" id="PF12874">
    <property type="entry name" value="zf-met"/>
    <property type="match status" value="2"/>
</dbReference>
<organism evidence="7 8">
    <name type="scientific">Bimuria novae-zelandiae CBS 107.79</name>
    <dbReference type="NCBI Taxonomy" id="1447943"/>
    <lineage>
        <taxon>Eukaryota</taxon>
        <taxon>Fungi</taxon>
        <taxon>Dikarya</taxon>
        <taxon>Ascomycota</taxon>
        <taxon>Pezizomycotina</taxon>
        <taxon>Dothideomycetes</taxon>
        <taxon>Pleosporomycetidae</taxon>
        <taxon>Pleosporales</taxon>
        <taxon>Massarineae</taxon>
        <taxon>Didymosphaeriaceae</taxon>
        <taxon>Bimuria</taxon>
    </lineage>
</organism>
<keyword evidence="4" id="KW-0862">Zinc</keyword>
<dbReference type="InterPro" id="IPR013087">
    <property type="entry name" value="Znf_C2H2_type"/>
</dbReference>
<reference evidence="7" key="1">
    <citation type="journal article" date="2020" name="Stud. Mycol.">
        <title>101 Dothideomycetes genomes: a test case for predicting lifestyles and emergence of pathogens.</title>
        <authorList>
            <person name="Haridas S."/>
            <person name="Albert R."/>
            <person name="Binder M."/>
            <person name="Bloem J."/>
            <person name="Labutti K."/>
            <person name="Salamov A."/>
            <person name="Andreopoulos B."/>
            <person name="Baker S."/>
            <person name="Barry K."/>
            <person name="Bills G."/>
            <person name="Bluhm B."/>
            <person name="Cannon C."/>
            <person name="Castanera R."/>
            <person name="Culley D."/>
            <person name="Daum C."/>
            <person name="Ezra D."/>
            <person name="Gonzalez J."/>
            <person name="Henrissat B."/>
            <person name="Kuo A."/>
            <person name="Liang C."/>
            <person name="Lipzen A."/>
            <person name="Lutzoni F."/>
            <person name="Magnuson J."/>
            <person name="Mondo S."/>
            <person name="Nolan M."/>
            <person name="Ohm R."/>
            <person name="Pangilinan J."/>
            <person name="Park H.-J."/>
            <person name="Ramirez L."/>
            <person name="Alfaro M."/>
            <person name="Sun H."/>
            <person name="Tritt A."/>
            <person name="Yoshinaga Y."/>
            <person name="Zwiers L.-H."/>
            <person name="Turgeon B."/>
            <person name="Goodwin S."/>
            <person name="Spatafora J."/>
            <person name="Crous P."/>
            <person name="Grigoriev I."/>
        </authorList>
    </citation>
    <scope>NUCLEOTIDE SEQUENCE</scope>
    <source>
        <strain evidence="7">CBS 107.79</strain>
    </source>
</reference>
<dbReference type="OrthoDB" id="6105938at2759"/>
<dbReference type="PANTHER" id="PTHR24409">
    <property type="entry name" value="ZINC FINGER PROTEIN 142"/>
    <property type="match status" value="1"/>
</dbReference>
<dbReference type="PANTHER" id="PTHR24409:SF295">
    <property type="entry name" value="AZ2-RELATED"/>
    <property type="match status" value="1"/>
</dbReference>
<dbReference type="GO" id="GO:0000977">
    <property type="term" value="F:RNA polymerase II transcription regulatory region sequence-specific DNA binding"/>
    <property type="evidence" value="ECO:0007669"/>
    <property type="project" value="TreeGrafter"/>
</dbReference>
<proteinExistence type="predicted"/>
<dbReference type="InterPro" id="IPR036236">
    <property type="entry name" value="Znf_C2H2_sf"/>
</dbReference>
<evidence type="ECO:0000259" key="6">
    <source>
        <dbReference type="PROSITE" id="PS50157"/>
    </source>
</evidence>
<dbReference type="SUPFAM" id="SSF57667">
    <property type="entry name" value="beta-beta-alpha zinc fingers"/>
    <property type="match status" value="1"/>
</dbReference>
<keyword evidence="2" id="KW-0677">Repeat</keyword>
<feature type="domain" description="C2H2-type" evidence="6">
    <location>
        <begin position="497"/>
        <end position="526"/>
    </location>
</feature>
<evidence type="ECO:0000256" key="1">
    <source>
        <dbReference type="ARBA" id="ARBA00022723"/>
    </source>
</evidence>
<dbReference type="EMBL" id="ML976750">
    <property type="protein sequence ID" value="KAF1966154.1"/>
    <property type="molecule type" value="Genomic_DNA"/>
</dbReference>
<evidence type="ECO:0000313" key="7">
    <source>
        <dbReference type="EMBL" id="KAF1966154.1"/>
    </source>
</evidence>
<evidence type="ECO:0000256" key="3">
    <source>
        <dbReference type="ARBA" id="ARBA00022771"/>
    </source>
</evidence>
<dbReference type="GO" id="GO:0008270">
    <property type="term" value="F:zinc ion binding"/>
    <property type="evidence" value="ECO:0007669"/>
    <property type="project" value="UniProtKB-KW"/>
</dbReference>
<evidence type="ECO:0000256" key="5">
    <source>
        <dbReference type="PROSITE-ProRule" id="PRU00042"/>
    </source>
</evidence>
<evidence type="ECO:0000256" key="4">
    <source>
        <dbReference type="ARBA" id="ARBA00022833"/>
    </source>
</evidence>
<protein>
    <recommendedName>
        <fullName evidence="6">C2H2-type domain-containing protein</fullName>
    </recommendedName>
</protein>
<gene>
    <name evidence="7" type="ORF">BU23DRAFT_331773</name>
</gene>
<accession>A0A6A5UNA7</accession>
<dbReference type="GO" id="GO:0005634">
    <property type="term" value="C:nucleus"/>
    <property type="evidence" value="ECO:0007669"/>
    <property type="project" value="TreeGrafter"/>
</dbReference>
<dbReference type="PROSITE" id="PS50157">
    <property type="entry name" value="ZINC_FINGER_C2H2_2"/>
    <property type="match status" value="1"/>
</dbReference>
<name>A0A6A5UNA7_9PLEO</name>
<keyword evidence="8" id="KW-1185">Reference proteome</keyword>
<evidence type="ECO:0000256" key="2">
    <source>
        <dbReference type="ARBA" id="ARBA00022737"/>
    </source>
</evidence>
<sequence length="554" mass="63020">MAPAVSNRFALLKEDEIPSSKLPVTKSTLDTNPFVNQVANTDTPWAEVKPGVQPSKAVANLATMAPAFSNRFALFKNEDEESQPTPVKEPTFKTNTFVNQVANTDTPWEEVKRGGRGGRGGQAVKPVVRTLVIRNSENKPLVNPVQQRTHDISAYVQNSDTARVIDNMRANDLHEHYCGVCQHKFPNKTALLTHIKQSPKGHENYCNLCKRVFKDRNGLQNHVDNAAGHEIFCNLCLSAFVNAWGLKNHLENNYSVAGHDYVCLTCLLGFRTKADLDRHLITSGKHVWCNTCHKKFKDQTSRDAHWQITTKHRHCLQPGCDFDAPNEKILEKHLRDDHFQCEGCKRIFPSQTKLNLHHETCQFEIRCSYCAHRCAGMAQLALHKASCFYCAECCFQTNHEGAYQMHMTKHHLTKPAAASFPCWRCDMSFRKCSTLIHHLDTGRCVKLPDPIQLLRCLGSFWHSTLYMDVDIHVQIRSNRVDLQEAINWMKEGLLQPFVCRAPGCGKTFSQFNSLVLHIESQSCEWDVKVLRLDLLRAEFDRMCEKRDNATVLAP</sequence>
<dbReference type="AlphaFoldDB" id="A0A6A5UNA7"/>
<dbReference type="Gene3D" id="3.30.160.60">
    <property type="entry name" value="Classic Zinc Finger"/>
    <property type="match status" value="2"/>
</dbReference>
<keyword evidence="3 5" id="KW-0863">Zinc-finger</keyword>
<evidence type="ECO:0000313" key="8">
    <source>
        <dbReference type="Proteomes" id="UP000800036"/>
    </source>
</evidence>
<dbReference type="Proteomes" id="UP000800036">
    <property type="component" value="Unassembled WGS sequence"/>
</dbReference>
<dbReference type="SMART" id="SM00355">
    <property type="entry name" value="ZnF_C2H2"/>
    <property type="match status" value="11"/>
</dbReference>
<keyword evidence="1" id="KW-0479">Metal-binding</keyword>
<dbReference type="GO" id="GO:0000981">
    <property type="term" value="F:DNA-binding transcription factor activity, RNA polymerase II-specific"/>
    <property type="evidence" value="ECO:0007669"/>
    <property type="project" value="TreeGrafter"/>
</dbReference>